<dbReference type="AlphaFoldDB" id="A0AA96WJZ1"/>
<accession>A0AA96WJZ1</accession>
<gene>
    <name evidence="2" type="ORF">HJG54_09200</name>
</gene>
<name>A0AA96WJZ1_9CYAN</name>
<evidence type="ECO:0000259" key="1">
    <source>
        <dbReference type="PROSITE" id="PS51781"/>
    </source>
</evidence>
<sequence length="72" mass="8141">MVSYDPASPINVRDGASTRAYIRHIGYAGDRVEVLDRVVSGDGYMWYFVRFTVSNAAGWIRGDFVSLDSDRY</sequence>
<dbReference type="EMBL" id="CP053586">
    <property type="protein sequence ID" value="WNZ26515.1"/>
    <property type="molecule type" value="Genomic_DNA"/>
</dbReference>
<evidence type="ECO:0000313" key="2">
    <source>
        <dbReference type="EMBL" id="WNZ26515.1"/>
    </source>
</evidence>
<reference evidence="2" key="1">
    <citation type="submission" date="2020-05" db="EMBL/GenBank/DDBJ databases">
        <authorList>
            <person name="Zhu T."/>
            <person name="Keshari N."/>
            <person name="Lu X."/>
        </authorList>
    </citation>
    <scope>NUCLEOTIDE SEQUENCE</scope>
    <source>
        <strain evidence="2">NK1-12</strain>
    </source>
</reference>
<dbReference type="Gene3D" id="2.30.30.40">
    <property type="entry name" value="SH3 Domains"/>
    <property type="match status" value="1"/>
</dbReference>
<proteinExistence type="predicted"/>
<dbReference type="InterPro" id="IPR003646">
    <property type="entry name" value="SH3-like_bac-type"/>
</dbReference>
<feature type="domain" description="SH3b" evidence="1">
    <location>
        <begin position="1"/>
        <end position="69"/>
    </location>
</feature>
<protein>
    <submittedName>
        <fullName evidence="2">SH3 domain-containing protein</fullName>
    </submittedName>
</protein>
<organism evidence="2">
    <name type="scientific">Leptolyngbya sp. NK1-12</name>
    <dbReference type="NCBI Taxonomy" id="2547451"/>
    <lineage>
        <taxon>Bacteria</taxon>
        <taxon>Bacillati</taxon>
        <taxon>Cyanobacteriota</taxon>
        <taxon>Cyanophyceae</taxon>
        <taxon>Leptolyngbyales</taxon>
        <taxon>Leptolyngbyaceae</taxon>
        <taxon>Leptolyngbya group</taxon>
        <taxon>Leptolyngbya</taxon>
    </lineage>
</organism>
<dbReference type="PROSITE" id="PS51781">
    <property type="entry name" value="SH3B"/>
    <property type="match status" value="1"/>
</dbReference>